<sequence length="106" mass="12100">MAERYRLRDHVLGMAGTVEERVIGRGDQLDEPAHGAMAPPAPSTPSSRPCHPPSRTVDPGPSPERRWKREHAHANSPWTYQRGCACSLCRPWRKIQKRRPRRSSIR</sequence>
<keyword evidence="3" id="KW-1185">Reference proteome</keyword>
<reference evidence="2 3" key="1">
    <citation type="journal article" date="2017" name="Curr. Biol.">
        <title>Genome architecture and evolution of a unichromosomal asexual nematode.</title>
        <authorList>
            <person name="Fradin H."/>
            <person name="Zegar C."/>
            <person name="Gutwein M."/>
            <person name="Lucas J."/>
            <person name="Kovtun M."/>
            <person name="Corcoran D."/>
            <person name="Baugh L.R."/>
            <person name="Kiontke K."/>
            <person name="Gunsalus K."/>
            <person name="Fitch D.H."/>
            <person name="Piano F."/>
        </authorList>
    </citation>
    <scope>NUCLEOTIDE SEQUENCE [LARGE SCALE GENOMIC DNA]</scope>
    <source>
        <strain evidence="2">PF1309</strain>
    </source>
</reference>
<gene>
    <name evidence="2" type="ORF">WR25_20228</name>
</gene>
<evidence type="ECO:0000256" key="1">
    <source>
        <dbReference type="SAM" id="MobiDB-lite"/>
    </source>
</evidence>
<protein>
    <submittedName>
        <fullName evidence="2">Uncharacterized protein</fullName>
    </submittedName>
</protein>
<evidence type="ECO:0000313" key="2">
    <source>
        <dbReference type="EMBL" id="PAV93708.1"/>
    </source>
</evidence>
<feature type="compositionally biased region" description="Basic and acidic residues" evidence="1">
    <location>
        <begin position="22"/>
        <end position="33"/>
    </location>
</feature>
<feature type="region of interest" description="Disordered" evidence="1">
    <location>
        <begin position="22"/>
        <end position="74"/>
    </location>
</feature>
<dbReference type="AlphaFoldDB" id="A0A2A2M5D5"/>
<accession>A0A2A2M5D5</accession>
<proteinExistence type="predicted"/>
<name>A0A2A2M5D5_9BILA</name>
<organism evidence="2 3">
    <name type="scientific">Diploscapter pachys</name>
    <dbReference type="NCBI Taxonomy" id="2018661"/>
    <lineage>
        <taxon>Eukaryota</taxon>
        <taxon>Metazoa</taxon>
        <taxon>Ecdysozoa</taxon>
        <taxon>Nematoda</taxon>
        <taxon>Chromadorea</taxon>
        <taxon>Rhabditida</taxon>
        <taxon>Rhabditina</taxon>
        <taxon>Rhabditomorpha</taxon>
        <taxon>Rhabditoidea</taxon>
        <taxon>Rhabditidae</taxon>
        <taxon>Diploscapter</taxon>
    </lineage>
</organism>
<dbReference type="Proteomes" id="UP000218231">
    <property type="component" value="Unassembled WGS sequence"/>
</dbReference>
<evidence type="ECO:0000313" key="3">
    <source>
        <dbReference type="Proteomes" id="UP000218231"/>
    </source>
</evidence>
<dbReference type="EMBL" id="LIAE01004661">
    <property type="protein sequence ID" value="PAV93708.1"/>
    <property type="molecule type" value="Genomic_DNA"/>
</dbReference>
<comment type="caution">
    <text evidence="2">The sequence shown here is derived from an EMBL/GenBank/DDBJ whole genome shotgun (WGS) entry which is preliminary data.</text>
</comment>